<organism evidence="1 2">
    <name type="scientific">Pichia californica</name>
    <dbReference type="NCBI Taxonomy" id="460514"/>
    <lineage>
        <taxon>Eukaryota</taxon>
        <taxon>Fungi</taxon>
        <taxon>Dikarya</taxon>
        <taxon>Ascomycota</taxon>
        <taxon>Saccharomycotina</taxon>
        <taxon>Pichiomycetes</taxon>
        <taxon>Pichiales</taxon>
        <taxon>Pichiaceae</taxon>
        <taxon>Pichia</taxon>
    </lineage>
</organism>
<comment type="caution">
    <text evidence="1">The sequence shown here is derived from an EMBL/GenBank/DDBJ whole genome shotgun (WGS) entry which is preliminary data.</text>
</comment>
<dbReference type="PANTHER" id="PTHR12403">
    <property type="entry name" value="TRAFFICKING PROTEIN PARTICLE COMPLEX SUBUNIT 2"/>
    <property type="match status" value="1"/>
</dbReference>
<proteinExistence type="predicted"/>
<evidence type="ECO:0000313" key="2">
    <source>
        <dbReference type="Proteomes" id="UP000697127"/>
    </source>
</evidence>
<keyword evidence="2" id="KW-1185">Reference proteome</keyword>
<accession>A0A9P6WM03</accession>
<name>A0A9P6WM03_9ASCO</name>
<sequence>MQIRFVSLISRDNRPLYIQAFVGEEAKDTQVSSKEEEINELLKYNFLSHMSLDVFESPFAPVGTHSSQGKPTLLFVQDGILVYGSETLTGLKIVVGCSRYNPNNKFTEENNTNEKTVVSKITDEKSLGSLEGFADTDMIEISDLEPVTNAIKKEYIRYSCNPFLDPKEETEIKSDKFDKRIKDIVNNFNLSSI</sequence>
<evidence type="ECO:0000313" key="1">
    <source>
        <dbReference type="EMBL" id="KAG0688597.1"/>
    </source>
</evidence>
<dbReference type="Pfam" id="PF04628">
    <property type="entry name" value="Sedlin_N"/>
    <property type="match status" value="1"/>
</dbReference>
<dbReference type="AlphaFoldDB" id="A0A9P6WM03"/>
<protein>
    <recommendedName>
        <fullName evidence="3">Trafficking protein particle complex subunit</fullName>
    </recommendedName>
</protein>
<evidence type="ECO:0008006" key="3">
    <source>
        <dbReference type="Google" id="ProtNLM"/>
    </source>
</evidence>
<dbReference type="EMBL" id="PUHW01000138">
    <property type="protein sequence ID" value="KAG0688597.1"/>
    <property type="molecule type" value="Genomic_DNA"/>
</dbReference>
<dbReference type="InterPro" id="IPR011012">
    <property type="entry name" value="Longin-like_dom_sf"/>
</dbReference>
<dbReference type="Gene3D" id="3.30.450.70">
    <property type="match status" value="1"/>
</dbReference>
<dbReference type="GO" id="GO:0006888">
    <property type="term" value="P:endoplasmic reticulum to Golgi vesicle-mediated transport"/>
    <property type="evidence" value="ECO:0007669"/>
    <property type="project" value="InterPro"/>
</dbReference>
<dbReference type="SUPFAM" id="SSF64356">
    <property type="entry name" value="SNARE-like"/>
    <property type="match status" value="1"/>
</dbReference>
<dbReference type="Proteomes" id="UP000697127">
    <property type="component" value="Unassembled WGS sequence"/>
</dbReference>
<reference evidence="1" key="1">
    <citation type="submission" date="2020-11" db="EMBL/GenBank/DDBJ databases">
        <title>Kefir isolates.</title>
        <authorList>
            <person name="Marcisauskas S."/>
            <person name="Kim Y."/>
            <person name="Blasche S."/>
        </authorList>
    </citation>
    <scope>NUCLEOTIDE SEQUENCE</scope>
    <source>
        <strain evidence="1">Olga-1</strain>
    </source>
</reference>
<dbReference type="InterPro" id="IPR006722">
    <property type="entry name" value="Sedlin"/>
</dbReference>
<gene>
    <name evidence="1" type="ORF">C6P40_000753</name>
</gene>
<dbReference type="GO" id="GO:0005737">
    <property type="term" value="C:cytoplasm"/>
    <property type="evidence" value="ECO:0007669"/>
    <property type="project" value="GOC"/>
</dbReference>